<feature type="transmembrane region" description="Helical" evidence="24">
    <location>
        <begin position="107"/>
        <end position="125"/>
    </location>
</feature>
<dbReference type="GO" id="GO:0004143">
    <property type="term" value="F:ATP-dependent diacylglycerol kinase activity"/>
    <property type="evidence" value="ECO:0007669"/>
    <property type="project" value="UniProtKB-EC"/>
</dbReference>
<feature type="binding site" evidence="21">
    <location>
        <begin position="38"/>
        <end position="42"/>
    </location>
    <ligand>
        <name>substrate</name>
    </ligand>
</feature>
<evidence type="ECO:0000256" key="18">
    <source>
        <dbReference type="ARBA" id="ARBA00023209"/>
    </source>
</evidence>
<dbReference type="InterPro" id="IPR000829">
    <property type="entry name" value="DAGK"/>
</dbReference>
<feature type="binding site" evidence="22">
    <location>
        <position position="84"/>
    </location>
    <ligand>
        <name>ATP</name>
        <dbReference type="ChEBI" id="CHEBI:30616"/>
    </ligand>
</feature>
<dbReference type="PANTHER" id="PTHR34299">
    <property type="entry name" value="DIACYLGLYCEROL KINASE"/>
    <property type="match status" value="1"/>
</dbReference>
<comment type="subcellular location">
    <subcellularLocation>
        <location evidence="1 24">Cell inner membrane</location>
        <topology evidence="1 24">Multi-pass membrane protein</topology>
    </subcellularLocation>
</comment>
<comment type="catalytic activity">
    <reaction evidence="24">
        <text>a 1,2-diacyl-sn-glycerol + ATP = a 1,2-diacyl-sn-glycero-3-phosphate + ADP + H(+)</text>
        <dbReference type="Rhea" id="RHEA:10272"/>
        <dbReference type="ChEBI" id="CHEBI:15378"/>
        <dbReference type="ChEBI" id="CHEBI:17815"/>
        <dbReference type="ChEBI" id="CHEBI:30616"/>
        <dbReference type="ChEBI" id="CHEBI:58608"/>
        <dbReference type="ChEBI" id="CHEBI:456216"/>
        <dbReference type="EC" id="2.7.1.107"/>
    </reaction>
</comment>
<evidence type="ECO:0000256" key="14">
    <source>
        <dbReference type="ARBA" id="ARBA00022842"/>
    </source>
</evidence>
<sequence length="126" mass="13197">MTDRIDLPRPPQAQGARHLLASARHSLAGLRRLLQETAFRHELAGGAAGLALLLAGRASFPEILGAAVLFLLLVAAEALNTAIEVVVDHLAPGWAEFARDAKDLGSLAVLCLILANVAFVAYAILG</sequence>
<keyword evidence="16 24" id="KW-0443">Lipid metabolism</keyword>
<name>A0AAX1UJZ6_CERSP</name>
<dbReference type="EMBL" id="QWGP01000012">
    <property type="protein sequence ID" value="RHZ94477.1"/>
    <property type="molecule type" value="Genomic_DNA"/>
</dbReference>
<feature type="binding site" evidence="21">
    <location>
        <position position="106"/>
    </location>
    <ligand>
        <name>substrate</name>
    </ligand>
</feature>
<keyword evidence="9 24" id="KW-0812">Transmembrane</keyword>
<evidence type="ECO:0000256" key="16">
    <source>
        <dbReference type="ARBA" id="ARBA00023098"/>
    </source>
</evidence>
<dbReference type="EC" id="2.7.1.107" evidence="3 24"/>
<evidence type="ECO:0000256" key="3">
    <source>
        <dbReference type="ARBA" id="ARBA00012133"/>
    </source>
</evidence>
<keyword evidence="5" id="KW-1003">Cell membrane</keyword>
<dbReference type="GO" id="GO:0046872">
    <property type="term" value="F:metal ion binding"/>
    <property type="evidence" value="ECO:0007669"/>
    <property type="project" value="UniProtKB-KW"/>
</dbReference>
<feature type="binding site" evidence="23">
    <location>
        <position position="84"/>
    </location>
    <ligand>
        <name>a divalent metal cation</name>
        <dbReference type="ChEBI" id="CHEBI:60240"/>
    </ligand>
</feature>
<proteinExistence type="inferred from homology"/>
<feature type="binding site" evidence="22">
    <location>
        <position position="36"/>
    </location>
    <ligand>
        <name>ATP</name>
        <dbReference type="ChEBI" id="CHEBI:30616"/>
    </ligand>
</feature>
<keyword evidence="8 24" id="KW-0808">Transferase</keyword>
<keyword evidence="17 24" id="KW-0472">Membrane</keyword>
<dbReference type="GO" id="GO:0005886">
    <property type="term" value="C:plasma membrane"/>
    <property type="evidence" value="ECO:0007669"/>
    <property type="project" value="UniProtKB-SubCell"/>
</dbReference>
<comment type="function">
    <text evidence="24">Catalyzes the ATP-dependent phosphorylation of sn-l,2-diacylglycerol (DAG) to phosphatidic acid. Involved in the recycling of diacylglycerol produced as a by-product during membrane-derived oligosaccharide (MDO) biosynthesis.</text>
</comment>
<comment type="similarity">
    <text evidence="2 24">Belongs to the bacterial diacylglycerol kinase family.</text>
</comment>
<evidence type="ECO:0000256" key="11">
    <source>
        <dbReference type="ARBA" id="ARBA00022741"/>
    </source>
</evidence>
<keyword evidence="12 24" id="KW-0418">Kinase</keyword>
<keyword evidence="15 24" id="KW-1133">Transmembrane helix</keyword>
<dbReference type="AlphaFoldDB" id="A0AAX1UJZ6"/>
<dbReference type="Pfam" id="PF01219">
    <property type="entry name" value="DAGK_prokar"/>
    <property type="match status" value="1"/>
</dbReference>
<dbReference type="CDD" id="cd14264">
    <property type="entry name" value="DAGK_IM"/>
    <property type="match status" value="1"/>
</dbReference>
<evidence type="ECO:0000256" key="17">
    <source>
        <dbReference type="ARBA" id="ARBA00023136"/>
    </source>
</evidence>
<keyword evidence="11 22" id="KW-0547">Nucleotide-binding</keyword>
<evidence type="ECO:0000256" key="1">
    <source>
        <dbReference type="ARBA" id="ARBA00004429"/>
    </source>
</evidence>
<evidence type="ECO:0000256" key="8">
    <source>
        <dbReference type="ARBA" id="ARBA00022679"/>
    </source>
</evidence>
<comment type="cofactor">
    <cofactor evidence="23">
        <name>Mg(2+)</name>
        <dbReference type="ChEBI" id="CHEBI:18420"/>
    </cofactor>
    <text evidence="23">Mn(2+), Zn(2+), Cd(2+) and Co(2+) support activity to lesser extents.</text>
</comment>
<feature type="binding site" evidence="23">
    <location>
        <position position="36"/>
    </location>
    <ligand>
        <name>a divalent metal cation</name>
        <dbReference type="ChEBI" id="CHEBI:60240"/>
    </ligand>
</feature>
<evidence type="ECO:0000256" key="7">
    <source>
        <dbReference type="ARBA" id="ARBA00022519"/>
    </source>
</evidence>
<gene>
    <name evidence="25" type="ORF">D1114_12060</name>
</gene>
<dbReference type="RefSeq" id="WP_002723560.1">
    <property type="nucleotide sequence ID" value="NZ_BJXO01000016.1"/>
</dbReference>
<feature type="binding site" evidence="22">
    <location>
        <begin position="102"/>
        <end position="103"/>
    </location>
    <ligand>
        <name>ATP</name>
        <dbReference type="ChEBI" id="CHEBI:30616"/>
    </ligand>
</feature>
<keyword evidence="14 23" id="KW-0460">Magnesium</keyword>
<dbReference type="Gene3D" id="1.10.287.3610">
    <property type="match status" value="1"/>
</dbReference>
<evidence type="ECO:0000256" key="13">
    <source>
        <dbReference type="ARBA" id="ARBA00022840"/>
    </source>
</evidence>
<evidence type="ECO:0000256" key="6">
    <source>
        <dbReference type="ARBA" id="ARBA00022516"/>
    </source>
</evidence>
<feature type="active site" description="Proton acceptor" evidence="20">
    <location>
        <position position="77"/>
    </location>
</feature>
<reference evidence="25 26" key="1">
    <citation type="submission" date="2018-08" db="EMBL/GenBank/DDBJ databases">
        <title>Draft genome sequence of Rhodobacter sphaeroides FY.</title>
        <authorList>
            <person name="Rayyan A."/>
            <person name="Meyer T.E."/>
            <person name="Kyndt J.A."/>
        </authorList>
    </citation>
    <scope>NUCLEOTIDE SEQUENCE [LARGE SCALE GENOMIC DNA]</scope>
    <source>
        <strain evidence="25 26">FY</strain>
    </source>
</reference>
<keyword evidence="6" id="KW-0444">Lipid biosynthesis</keyword>
<dbReference type="PANTHER" id="PTHR34299:SF1">
    <property type="entry name" value="DIACYLGLYCEROL KINASE"/>
    <property type="match status" value="1"/>
</dbReference>
<protein>
    <recommendedName>
        <fullName evidence="4 24">Diacylglycerol kinase</fullName>
        <ecNumber evidence="3 24">2.7.1.107</ecNumber>
    </recommendedName>
</protein>
<dbReference type="GO" id="GO:0005524">
    <property type="term" value="F:ATP binding"/>
    <property type="evidence" value="ECO:0007669"/>
    <property type="project" value="UniProtKB-KW"/>
</dbReference>
<evidence type="ECO:0000256" key="12">
    <source>
        <dbReference type="ARBA" id="ARBA00022777"/>
    </source>
</evidence>
<evidence type="ECO:0000256" key="23">
    <source>
        <dbReference type="PIRSR" id="PIRSR600829-4"/>
    </source>
</evidence>
<keyword evidence="10 23" id="KW-0479">Metal-binding</keyword>
<dbReference type="PROSITE" id="PS01069">
    <property type="entry name" value="DAGK_PROKAR"/>
    <property type="match status" value="1"/>
</dbReference>
<dbReference type="GO" id="GO:0006654">
    <property type="term" value="P:phosphatidic acid biosynthetic process"/>
    <property type="evidence" value="ECO:0007669"/>
    <property type="project" value="InterPro"/>
</dbReference>
<keyword evidence="13 22" id="KW-0067">ATP-binding</keyword>
<feature type="binding site" evidence="21">
    <location>
        <position position="77"/>
    </location>
    <ligand>
        <name>substrate</name>
    </ligand>
</feature>
<keyword evidence="7 24" id="KW-0997">Cell inner membrane</keyword>
<dbReference type="Proteomes" id="UP000266305">
    <property type="component" value="Unassembled WGS sequence"/>
</dbReference>
<keyword evidence="19 24" id="KW-1208">Phospholipid metabolism</keyword>
<dbReference type="InterPro" id="IPR033718">
    <property type="entry name" value="DAGK_prok"/>
</dbReference>
<evidence type="ECO:0000256" key="10">
    <source>
        <dbReference type="ARBA" id="ARBA00022723"/>
    </source>
</evidence>
<evidence type="ECO:0000313" key="26">
    <source>
        <dbReference type="Proteomes" id="UP000266305"/>
    </source>
</evidence>
<dbReference type="InterPro" id="IPR036945">
    <property type="entry name" value="DAGK_sf"/>
</dbReference>
<evidence type="ECO:0000313" key="25">
    <source>
        <dbReference type="EMBL" id="RHZ94477.1"/>
    </source>
</evidence>
<evidence type="ECO:0000256" key="15">
    <source>
        <dbReference type="ARBA" id="ARBA00022989"/>
    </source>
</evidence>
<dbReference type="GeneID" id="67448606"/>
<keyword evidence="18" id="KW-0594">Phospholipid biosynthesis</keyword>
<evidence type="ECO:0000256" key="20">
    <source>
        <dbReference type="PIRSR" id="PIRSR600829-1"/>
    </source>
</evidence>
<evidence type="ECO:0000256" key="2">
    <source>
        <dbReference type="ARBA" id="ARBA00005967"/>
    </source>
</evidence>
<evidence type="ECO:0000256" key="19">
    <source>
        <dbReference type="ARBA" id="ARBA00023264"/>
    </source>
</evidence>
<comment type="caution">
    <text evidence="24">Lacks conserved residue(s) required for the propagation of feature annotation.</text>
</comment>
<evidence type="ECO:0000256" key="5">
    <source>
        <dbReference type="ARBA" id="ARBA00022475"/>
    </source>
</evidence>
<evidence type="ECO:0000256" key="22">
    <source>
        <dbReference type="PIRSR" id="PIRSR600829-3"/>
    </source>
</evidence>
<comment type="caution">
    <text evidence="25">The sequence shown here is derived from an EMBL/GenBank/DDBJ whole genome shotgun (WGS) entry which is preliminary data.</text>
</comment>
<evidence type="ECO:0000256" key="9">
    <source>
        <dbReference type="ARBA" id="ARBA00022692"/>
    </source>
</evidence>
<organism evidence="25 26">
    <name type="scientific">Cereibacter sphaeroides</name>
    <name type="common">Rhodobacter sphaeroides</name>
    <dbReference type="NCBI Taxonomy" id="1063"/>
    <lineage>
        <taxon>Bacteria</taxon>
        <taxon>Pseudomonadati</taxon>
        <taxon>Pseudomonadota</taxon>
        <taxon>Alphaproteobacteria</taxon>
        <taxon>Rhodobacterales</taxon>
        <taxon>Paracoccaceae</taxon>
        <taxon>Cereibacter</taxon>
    </lineage>
</organism>
<evidence type="ECO:0000256" key="21">
    <source>
        <dbReference type="PIRSR" id="PIRSR600829-2"/>
    </source>
</evidence>
<evidence type="ECO:0000256" key="4">
    <source>
        <dbReference type="ARBA" id="ARBA00017575"/>
    </source>
</evidence>
<evidence type="ECO:0000256" key="24">
    <source>
        <dbReference type="RuleBase" id="RU363065"/>
    </source>
</evidence>
<feature type="transmembrane region" description="Helical" evidence="24">
    <location>
        <begin position="63"/>
        <end position="87"/>
    </location>
</feature>
<accession>A0AAX1UJZ6</accession>